<dbReference type="CDD" id="cd09917">
    <property type="entry name" value="F-box_SF"/>
    <property type="match status" value="1"/>
</dbReference>
<dbReference type="PANTHER" id="PTHR36140:SF9">
    <property type="entry name" value="F-BOX DOMAIN CONTAINING PROTEIN"/>
    <property type="match status" value="1"/>
</dbReference>
<evidence type="ECO:0000256" key="1">
    <source>
        <dbReference type="SAM" id="MobiDB-lite"/>
    </source>
</evidence>
<organism evidence="2 3">
    <name type="scientific">Panicum miliaceum</name>
    <name type="common">Proso millet</name>
    <name type="synonym">Broomcorn millet</name>
    <dbReference type="NCBI Taxonomy" id="4540"/>
    <lineage>
        <taxon>Eukaryota</taxon>
        <taxon>Viridiplantae</taxon>
        <taxon>Streptophyta</taxon>
        <taxon>Embryophyta</taxon>
        <taxon>Tracheophyta</taxon>
        <taxon>Spermatophyta</taxon>
        <taxon>Magnoliopsida</taxon>
        <taxon>Liliopsida</taxon>
        <taxon>Poales</taxon>
        <taxon>Poaceae</taxon>
        <taxon>PACMAD clade</taxon>
        <taxon>Panicoideae</taxon>
        <taxon>Panicodae</taxon>
        <taxon>Paniceae</taxon>
        <taxon>Panicinae</taxon>
        <taxon>Panicum</taxon>
        <taxon>Panicum sect. Panicum</taxon>
    </lineage>
</organism>
<comment type="caution">
    <text evidence="2">The sequence shown here is derived from an EMBL/GenBank/DDBJ whole genome shotgun (WGS) entry which is preliminary data.</text>
</comment>
<evidence type="ECO:0000313" key="2">
    <source>
        <dbReference type="EMBL" id="RLN08483.1"/>
    </source>
</evidence>
<feature type="region of interest" description="Disordered" evidence="1">
    <location>
        <begin position="1"/>
        <end position="25"/>
    </location>
</feature>
<evidence type="ECO:0000313" key="3">
    <source>
        <dbReference type="Proteomes" id="UP000275267"/>
    </source>
</evidence>
<dbReference type="InterPro" id="IPR036047">
    <property type="entry name" value="F-box-like_dom_sf"/>
</dbReference>
<dbReference type="EMBL" id="PQIB02000007">
    <property type="protein sequence ID" value="RLN08483.1"/>
    <property type="molecule type" value="Genomic_DNA"/>
</dbReference>
<evidence type="ECO:0008006" key="4">
    <source>
        <dbReference type="Google" id="ProtNLM"/>
    </source>
</evidence>
<proteinExistence type="predicted"/>
<dbReference type="SUPFAM" id="SSF81383">
    <property type="entry name" value="F-box domain"/>
    <property type="match status" value="1"/>
</dbReference>
<sequence length="215" mass="23078">MDTGRKTPGSPTRRPASGSKTSGRPEFATRCVGVAWHRIGLGPKLGIRISDRSRPEWRLFLVHAHLKALRVCDDDNAAHSPRCRGRSAAGARARLPVRLPRRTRGKPARRIDDNGTSLPDDALAGVFARLPHTADVVRCAATCALWGRVVATSAAVISRSLPAVGPPPQKNLGAKDDTNIGSCNLSGSQTTLKPHLRECVSPNKQNRGLLSSLVR</sequence>
<name>A0A3L6RTI5_PANMI</name>
<keyword evidence="3" id="KW-1185">Reference proteome</keyword>
<dbReference type="Proteomes" id="UP000275267">
    <property type="component" value="Unassembled WGS sequence"/>
</dbReference>
<dbReference type="PANTHER" id="PTHR36140">
    <property type="entry name" value="F-BOX DOMAIN-CONTAINING PROTEIN-RELATED"/>
    <property type="match status" value="1"/>
</dbReference>
<accession>A0A3L6RTI5</accession>
<dbReference type="AlphaFoldDB" id="A0A3L6RTI5"/>
<gene>
    <name evidence="2" type="ORF">C2845_PM11G27330</name>
</gene>
<dbReference type="Gene3D" id="1.20.1280.50">
    <property type="match status" value="1"/>
</dbReference>
<reference evidence="3" key="1">
    <citation type="journal article" date="2019" name="Nat. Commun.">
        <title>The genome of broomcorn millet.</title>
        <authorList>
            <person name="Zou C."/>
            <person name="Miki D."/>
            <person name="Li D."/>
            <person name="Tang Q."/>
            <person name="Xiao L."/>
            <person name="Rajput S."/>
            <person name="Deng P."/>
            <person name="Jia W."/>
            <person name="Huang R."/>
            <person name="Zhang M."/>
            <person name="Sun Y."/>
            <person name="Hu J."/>
            <person name="Fu X."/>
            <person name="Schnable P.S."/>
            <person name="Li F."/>
            <person name="Zhang H."/>
            <person name="Feng B."/>
            <person name="Zhu X."/>
            <person name="Liu R."/>
            <person name="Schnable J.C."/>
            <person name="Zhu J.-K."/>
            <person name="Zhang H."/>
        </authorList>
    </citation>
    <scope>NUCLEOTIDE SEQUENCE [LARGE SCALE GENOMIC DNA]</scope>
</reference>
<protein>
    <recommendedName>
        <fullName evidence="4">F-box domain-containing protein</fullName>
    </recommendedName>
</protein>
<dbReference type="OrthoDB" id="10645490at2759"/>